<evidence type="ECO:0000313" key="1">
    <source>
        <dbReference type="Proteomes" id="UP000189703"/>
    </source>
</evidence>
<dbReference type="AlphaFoldDB" id="A0A1U8AF97"/>
<dbReference type="KEGG" id="nnu:104603387"/>
<reference evidence="2" key="1">
    <citation type="submission" date="2025-08" db="UniProtKB">
        <authorList>
            <consortium name="RefSeq"/>
        </authorList>
    </citation>
    <scope>IDENTIFICATION</scope>
</reference>
<protein>
    <submittedName>
        <fullName evidence="2">Uncharacterized protein LOC104603387</fullName>
    </submittedName>
</protein>
<dbReference type="OMA" id="INEFPNR"/>
<dbReference type="eggNOG" id="ENOG502S8DW">
    <property type="taxonomic scope" value="Eukaryota"/>
</dbReference>
<keyword evidence="1" id="KW-1185">Reference proteome</keyword>
<dbReference type="OrthoDB" id="657187at2759"/>
<sequence length="139" mass="15698">MEDDHRNSSSSLKHKLRSSLCLSCCFPSGRREALEPDEKPRLIRASSSWLRSRTQELPEIKEKCRNLISRIGKGRRHSGDFRYDPLSYSLNFDEGIDDTQADDFPLRNFSARLPASPPMSTTKTVLPPVVVTSEITACS</sequence>
<dbReference type="Proteomes" id="UP000189703">
    <property type="component" value="Unplaced"/>
</dbReference>
<evidence type="ECO:0000313" key="2">
    <source>
        <dbReference type="RefSeq" id="XP_010265711.1"/>
    </source>
</evidence>
<gene>
    <name evidence="2" type="primary">LOC104603387</name>
</gene>
<accession>A0A1U8AF97</accession>
<dbReference type="GeneID" id="104603387"/>
<name>A0A1U8AF97_NELNU</name>
<dbReference type="PANTHER" id="PTHR33168">
    <property type="entry name" value="STRESS INDUCED PROTEIN-RELATED"/>
    <property type="match status" value="1"/>
</dbReference>
<dbReference type="RefSeq" id="XP_010265711.1">
    <property type="nucleotide sequence ID" value="XM_010267409.2"/>
</dbReference>
<organism evidence="1 2">
    <name type="scientific">Nelumbo nucifera</name>
    <name type="common">Sacred lotus</name>
    <dbReference type="NCBI Taxonomy" id="4432"/>
    <lineage>
        <taxon>Eukaryota</taxon>
        <taxon>Viridiplantae</taxon>
        <taxon>Streptophyta</taxon>
        <taxon>Embryophyta</taxon>
        <taxon>Tracheophyta</taxon>
        <taxon>Spermatophyta</taxon>
        <taxon>Magnoliopsida</taxon>
        <taxon>Proteales</taxon>
        <taxon>Nelumbonaceae</taxon>
        <taxon>Nelumbo</taxon>
    </lineage>
</organism>
<proteinExistence type="predicted"/>
<dbReference type="STRING" id="4432.A0A1U8AF97"/>